<gene>
    <name evidence="16" type="ORF">HNR36_002531</name>
</gene>
<dbReference type="InterPro" id="IPR029151">
    <property type="entry name" value="Sensor-like_sf"/>
</dbReference>
<dbReference type="Gene3D" id="3.30.450.20">
    <property type="entry name" value="PAS domain"/>
    <property type="match status" value="2"/>
</dbReference>
<dbReference type="SMART" id="SM00387">
    <property type="entry name" value="HATPase_c"/>
    <property type="match status" value="1"/>
</dbReference>
<evidence type="ECO:0000256" key="14">
    <source>
        <dbReference type="SAM" id="Phobius"/>
    </source>
</evidence>
<dbReference type="Pfam" id="PF17203">
    <property type="entry name" value="sCache_3_2"/>
    <property type="match status" value="1"/>
</dbReference>
<organism evidence="16 17">
    <name type="scientific">Ureibacillus thermosphaericus</name>
    <dbReference type="NCBI Taxonomy" id="51173"/>
    <lineage>
        <taxon>Bacteria</taxon>
        <taxon>Bacillati</taxon>
        <taxon>Bacillota</taxon>
        <taxon>Bacilli</taxon>
        <taxon>Bacillales</taxon>
        <taxon>Caryophanaceae</taxon>
        <taxon>Ureibacillus</taxon>
    </lineage>
</organism>
<evidence type="ECO:0000313" key="16">
    <source>
        <dbReference type="EMBL" id="MBB5150131.1"/>
    </source>
</evidence>
<dbReference type="InterPro" id="IPR004358">
    <property type="entry name" value="Sig_transdc_His_kin-like_C"/>
</dbReference>
<sequence length="527" mass="59805">MYGESIKDYFIKYNFIFALIIILIMLVFGFINLSEAVKNELGKRALSSAQLVAEHPVVIEGLKKSEPTPELQQFTTDIKEQIGAEYVVLGDENGIRYTHPDVNKIGKKMVGNDNYRALVKGESYVSIAEGSLGKALRGKAPVKDENGDIIGVVSVGFLYDQIYEMNLNYFKYLAIGLILIFFVVILVSTFLATGIKKELLDYEPSEISLLLKEKNAILESIHEGIIILDSNKCITYVNKRALEILNLDSTIVNKNIMEVFEDRNIDHMISSGKPELNRSIRYKEEKIIFNSVPYRNNEELEGVIISFKLFDDVDLIARELSQVKTYIESLRAQTHEFNNFLYTLSGLIELEEYEEVQRLINKERIGNNTLLAFITKHIKDSFLIGLIIGFYNRAKELKVNLILDEDSYCGKLTTISDKHIIISILGNLVINAFEAVEHLDVENRVVRIYIRELKNELIFEVEDSGDGIDYSMLNTYTQKRISTKNPENRGYGLSIVLESIEKLNGNITLEKGDLGGALFYICIPKGV</sequence>
<name>A0A840PZM3_URETH</name>
<dbReference type="GO" id="GO:0000155">
    <property type="term" value="F:phosphorelay sensor kinase activity"/>
    <property type="evidence" value="ECO:0007669"/>
    <property type="project" value="InterPro"/>
</dbReference>
<dbReference type="PROSITE" id="PS50109">
    <property type="entry name" value="HIS_KIN"/>
    <property type="match status" value="1"/>
</dbReference>
<evidence type="ECO:0000256" key="6">
    <source>
        <dbReference type="ARBA" id="ARBA00022679"/>
    </source>
</evidence>
<dbReference type="Pfam" id="PF02518">
    <property type="entry name" value="HATPase_c"/>
    <property type="match status" value="1"/>
</dbReference>
<evidence type="ECO:0000256" key="7">
    <source>
        <dbReference type="ARBA" id="ARBA00022692"/>
    </source>
</evidence>
<dbReference type="Gene3D" id="1.10.287.130">
    <property type="match status" value="1"/>
</dbReference>
<dbReference type="InterPro" id="IPR035965">
    <property type="entry name" value="PAS-like_dom_sf"/>
</dbReference>
<dbReference type="InterPro" id="IPR005467">
    <property type="entry name" value="His_kinase_dom"/>
</dbReference>
<dbReference type="InterPro" id="IPR036890">
    <property type="entry name" value="HATPase_C_sf"/>
</dbReference>
<dbReference type="SUPFAM" id="SSF55874">
    <property type="entry name" value="ATPase domain of HSP90 chaperone/DNA topoisomerase II/histidine kinase"/>
    <property type="match status" value="1"/>
</dbReference>
<dbReference type="SUPFAM" id="SSF55785">
    <property type="entry name" value="PYP-like sensor domain (PAS domain)"/>
    <property type="match status" value="1"/>
</dbReference>
<dbReference type="EMBL" id="JACHGZ010000039">
    <property type="protein sequence ID" value="MBB5150131.1"/>
    <property type="molecule type" value="Genomic_DNA"/>
</dbReference>
<feature type="transmembrane region" description="Helical" evidence="14">
    <location>
        <begin position="15"/>
        <end position="34"/>
    </location>
</feature>
<dbReference type="AlphaFoldDB" id="A0A840PZM3"/>
<dbReference type="PANTHER" id="PTHR43547">
    <property type="entry name" value="TWO-COMPONENT HISTIDINE KINASE"/>
    <property type="match status" value="1"/>
</dbReference>
<dbReference type="InterPro" id="IPR033463">
    <property type="entry name" value="sCache_3"/>
</dbReference>
<reference evidence="16 17" key="1">
    <citation type="submission" date="2020-08" db="EMBL/GenBank/DDBJ databases">
        <title>Genomic Encyclopedia of Type Strains, Phase IV (KMG-IV): sequencing the most valuable type-strain genomes for metagenomic binning, comparative biology and taxonomic classification.</title>
        <authorList>
            <person name="Goeker M."/>
        </authorList>
    </citation>
    <scope>NUCLEOTIDE SEQUENCE [LARGE SCALE GENOMIC DNA]</scope>
    <source>
        <strain evidence="16 17">DSM 10633</strain>
    </source>
</reference>
<evidence type="ECO:0000256" key="10">
    <source>
        <dbReference type="ARBA" id="ARBA00022840"/>
    </source>
</evidence>
<dbReference type="Gene3D" id="3.30.565.10">
    <property type="entry name" value="Histidine kinase-like ATPase, C-terminal domain"/>
    <property type="match status" value="1"/>
</dbReference>
<comment type="catalytic activity">
    <reaction evidence="1">
        <text>ATP + protein L-histidine = ADP + protein N-phospho-L-histidine.</text>
        <dbReference type="EC" id="2.7.13.3"/>
    </reaction>
</comment>
<evidence type="ECO:0000259" key="15">
    <source>
        <dbReference type="PROSITE" id="PS50109"/>
    </source>
</evidence>
<evidence type="ECO:0000256" key="3">
    <source>
        <dbReference type="ARBA" id="ARBA00012438"/>
    </source>
</evidence>
<keyword evidence="9 16" id="KW-0418">Kinase</keyword>
<evidence type="ECO:0000256" key="1">
    <source>
        <dbReference type="ARBA" id="ARBA00000085"/>
    </source>
</evidence>
<keyword evidence="4" id="KW-1003">Cell membrane</keyword>
<evidence type="ECO:0000256" key="5">
    <source>
        <dbReference type="ARBA" id="ARBA00022553"/>
    </source>
</evidence>
<dbReference type="GO" id="GO:0005886">
    <property type="term" value="C:plasma membrane"/>
    <property type="evidence" value="ECO:0007669"/>
    <property type="project" value="UniProtKB-SubCell"/>
</dbReference>
<evidence type="ECO:0000313" key="17">
    <source>
        <dbReference type="Proteomes" id="UP000557217"/>
    </source>
</evidence>
<evidence type="ECO:0000256" key="13">
    <source>
        <dbReference type="ARBA" id="ARBA00023136"/>
    </source>
</evidence>
<dbReference type="GO" id="GO:0005524">
    <property type="term" value="F:ATP binding"/>
    <property type="evidence" value="ECO:0007669"/>
    <property type="project" value="UniProtKB-KW"/>
</dbReference>
<keyword evidence="7 14" id="KW-0812">Transmembrane</keyword>
<evidence type="ECO:0000256" key="12">
    <source>
        <dbReference type="ARBA" id="ARBA00023012"/>
    </source>
</evidence>
<keyword evidence="10" id="KW-0067">ATP-binding</keyword>
<keyword evidence="11 14" id="KW-1133">Transmembrane helix</keyword>
<dbReference type="EC" id="2.7.13.3" evidence="3"/>
<keyword evidence="8" id="KW-0547">Nucleotide-binding</keyword>
<dbReference type="SUPFAM" id="SSF103190">
    <property type="entry name" value="Sensory domain-like"/>
    <property type="match status" value="1"/>
</dbReference>
<comment type="subcellular location">
    <subcellularLocation>
        <location evidence="2">Cell membrane</location>
        <topology evidence="2">Multi-pass membrane protein</topology>
    </subcellularLocation>
</comment>
<proteinExistence type="predicted"/>
<evidence type="ECO:0000256" key="8">
    <source>
        <dbReference type="ARBA" id="ARBA00022741"/>
    </source>
</evidence>
<dbReference type="SMART" id="SM00091">
    <property type="entry name" value="PAS"/>
    <property type="match status" value="1"/>
</dbReference>
<dbReference type="InterPro" id="IPR016120">
    <property type="entry name" value="Sig_transdc_His_kin_SpoOB"/>
</dbReference>
<evidence type="ECO:0000256" key="2">
    <source>
        <dbReference type="ARBA" id="ARBA00004651"/>
    </source>
</evidence>
<keyword evidence="17" id="KW-1185">Reference proteome</keyword>
<keyword evidence="5" id="KW-0597">Phosphoprotein</keyword>
<evidence type="ECO:0000256" key="4">
    <source>
        <dbReference type="ARBA" id="ARBA00022475"/>
    </source>
</evidence>
<dbReference type="SUPFAM" id="SSF55890">
    <property type="entry name" value="Sporulation response regulatory protein Spo0B"/>
    <property type="match status" value="1"/>
</dbReference>
<accession>A0A840PZM3</accession>
<feature type="domain" description="Histidine kinase" evidence="15">
    <location>
        <begin position="332"/>
        <end position="527"/>
    </location>
</feature>
<evidence type="ECO:0000256" key="11">
    <source>
        <dbReference type="ARBA" id="ARBA00022989"/>
    </source>
</evidence>
<dbReference type="Pfam" id="PF14689">
    <property type="entry name" value="SPOB_a"/>
    <property type="match status" value="1"/>
</dbReference>
<dbReference type="InterPro" id="IPR003594">
    <property type="entry name" value="HATPase_dom"/>
</dbReference>
<evidence type="ECO:0000256" key="9">
    <source>
        <dbReference type="ARBA" id="ARBA00022777"/>
    </source>
</evidence>
<dbReference type="PRINTS" id="PR00344">
    <property type="entry name" value="BCTRLSENSOR"/>
</dbReference>
<dbReference type="InterPro" id="IPR000014">
    <property type="entry name" value="PAS"/>
</dbReference>
<dbReference type="Pfam" id="PF13188">
    <property type="entry name" value="PAS_8"/>
    <property type="match status" value="1"/>
</dbReference>
<dbReference type="Proteomes" id="UP000557217">
    <property type="component" value="Unassembled WGS sequence"/>
</dbReference>
<keyword evidence="12" id="KW-0902">Two-component regulatory system</keyword>
<dbReference type="InterPro" id="IPR039506">
    <property type="entry name" value="SPOB_a"/>
</dbReference>
<comment type="caution">
    <text evidence="16">The sequence shown here is derived from an EMBL/GenBank/DDBJ whole genome shotgun (WGS) entry which is preliminary data.</text>
</comment>
<keyword evidence="13 14" id="KW-0472">Membrane</keyword>
<feature type="transmembrane region" description="Helical" evidence="14">
    <location>
        <begin position="172"/>
        <end position="195"/>
    </location>
</feature>
<keyword evidence="6 16" id="KW-0808">Transferase</keyword>
<protein>
    <recommendedName>
        <fullName evidence="3">histidine kinase</fullName>
        <ecNumber evidence="3">2.7.13.3</ecNumber>
    </recommendedName>
</protein>
<dbReference type="PANTHER" id="PTHR43547:SF3">
    <property type="entry name" value="SENSOR PROTEIN CITS"/>
    <property type="match status" value="1"/>
</dbReference>
<dbReference type="RefSeq" id="WP_168412717.1">
    <property type="nucleotide sequence ID" value="NZ_JAAXPW010000036.1"/>
</dbReference>